<keyword evidence="1" id="KW-0732">Signal</keyword>
<evidence type="ECO:0000256" key="1">
    <source>
        <dbReference type="SAM" id="SignalP"/>
    </source>
</evidence>
<feature type="chain" id="PRO_5034742989" evidence="1">
    <location>
        <begin position="27"/>
        <end position="257"/>
    </location>
</feature>
<comment type="caution">
    <text evidence="2">The sequence shown here is derived from an EMBL/GenBank/DDBJ whole genome shotgun (WGS) entry which is preliminary data.</text>
</comment>
<organism evidence="2 3">
    <name type="scientific">Letharia lupina</name>
    <dbReference type="NCBI Taxonomy" id="560253"/>
    <lineage>
        <taxon>Eukaryota</taxon>
        <taxon>Fungi</taxon>
        <taxon>Dikarya</taxon>
        <taxon>Ascomycota</taxon>
        <taxon>Pezizomycotina</taxon>
        <taxon>Lecanoromycetes</taxon>
        <taxon>OSLEUM clade</taxon>
        <taxon>Lecanoromycetidae</taxon>
        <taxon>Lecanorales</taxon>
        <taxon>Lecanorineae</taxon>
        <taxon>Parmeliaceae</taxon>
        <taxon>Letharia</taxon>
    </lineage>
</organism>
<dbReference type="GeneID" id="59334299"/>
<dbReference type="AlphaFoldDB" id="A0A8H6C7Z9"/>
<sequence length="257" mass="26759">MTGNISLGFTACILALLCTLISPASLEKRPAGHLPDAPQFQPRDVLKSVVQINPPFYDPECQVGGCTFSYESVSLFYWPSVAPTNTACLATLASPPVVTPPAGLSMQSPSVYVIFTSFYLYDGCGTKLLQASFDLTTSFASGELSTVATAPGGGLSTDAFDFDDLPCPPPGVQVQAGQPYRPLLAPPAFVTALPGWNPNFDNCDPGHGIDPPTALTSALGGLPGPGFPGMPLPPRDVRAYAHPHMAPRAPTKTAGPA</sequence>
<proteinExistence type="predicted"/>
<feature type="signal peptide" evidence="1">
    <location>
        <begin position="1"/>
        <end position="26"/>
    </location>
</feature>
<evidence type="ECO:0000313" key="3">
    <source>
        <dbReference type="Proteomes" id="UP000593566"/>
    </source>
</evidence>
<protein>
    <submittedName>
        <fullName evidence="2">Uncharacterized protein</fullName>
    </submittedName>
</protein>
<evidence type="ECO:0000313" key="2">
    <source>
        <dbReference type="EMBL" id="KAF6218545.1"/>
    </source>
</evidence>
<name>A0A8H6C7Z9_9LECA</name>
<dbReference type="RefSeq" id="XP_037147980.1">
    <property type="nucleotide sequence ID" value="XM_037296799.1"/>
</dbReference>
<dbReference type="EMBL" id="JACCJB010000022">
    <property type="protein sequence ID" value="KAF6218545.1"/>
    <property type="molecule type" value="Genomic_DNA"/>
</dbReference>
<accession>A0A8H6C7Z9</accession>
<dbReference type="Proteomes" id="UP000593566">
    <property type="component" value="Unassembled WGS sequence"/>
</dbReference>
<keyword evidence="3" id="KW-1185">Reference proteome</keyword>
<reference evidence="2 3" key="1">
    <citation type="journal article" date="2020" name="Genomics">
        <title>Complete, high-quality genomes from long-read metagenomic sequencing of two wolf lichen thalli reveals enigmatic genome architecture.</title>
        <authorList>
            <person name="McKenzie S.K."/>
            <person name="Walston R.F."/>
            <person name="Allen J.L."/>
        </authorList>
    </citation>
    <scope>NUCLEOTIDE SEQUENCE [LARGE SCALE GENOMIC DNA]</scope>
    <source>
        <strain evidence="2">WasteWater1</strain>
    </source>
</reference>
<gene>
    <name evidence="2" type="ORF">HO133_005894</name>
</gene>